<proteinExistence type="predicted"/>
<name>A0A7C4QNY1_9PLAN</name>
<sequence length="521" mass="58944">MLAVVTFLLGCVPIADTDLWWHLKTGEWILDTGQIPYVDLYTFTHPHQPWIDLHWGFQVVFATVHRLAGVSGLVIVNGLVLTAAALVGWHATRQRLPPWLPGAIWALAAISLNGRSARPEIFSLLFLAAWLWLMERLDEHPRWTWWLPALQVLWINMHALFVLGLVVGSCRAVDELVRRWACGRWGLSPANGTLSPVRVGYTGILCTLAALANPYFEEGALFPLVLYRKFSVEQEFYAQHIGEFQLPYRFFLQHGFQNLYLNVEITLWLVAAGSFIWLAACCRRWSLYRLLLFAGFSHLAWEASRNANLFALVGATVACGNLNEWWSLRHRANRAGWSPADAVFAGLLGLWILAIPSGYWHRWAGEEKSFGFGERKAWFPHAAARFAGQPDFPPRAFAAHFGVASVYTYHNGPERKVFMDGRLEVCSRQTFEAFNAILRAMALLDRSWEGALRDEQGRLPVVLLDSRSSRPAINGLLTQPNWRLVFADPSCAVFLETTEAERLRLPEVDYSPLLRPPKGGE</sequence>
<gene>
    <name evidence="2" type="ORF">ENS64_10210</name>
</gene>
<keyword evidence="1" id="KW-0472">Membrane</keyword>
<evidence type="ECO:0000313" key="2">
    <source>
        <dbReference type="EMBL" id="HGT39620.1"/>
    </source>
</evidence>
<comment type="caution">
    <text evidence="2">The sequence shown here is derived from an EMBL/GenBank/DDBJ whole genome shotgun (WGS) entry which is preliminary data.</text>
</comment>
<dbReference type="EMBL" id="DSVQ01000012">
    <property type="protein sequence ID" value="HGT39620.1"/>
    <property type="molecule type" value="Genomic_DNA"/>
</dbReference>
<dbReference type="AlphaFoldDB" id="A0A7C4QNY1"/>
<feature type="transmembrane region" description="Helical" evidence="1">
    <location>
        <begin position="153"/>
        <end position="173"/>
    </location>
</feature>
<organism evidence="2">
    <name type="scientific">Schlesneria paludicola</name>
    <dbReference type="NCBI Taxonomy" id="360056"/>
    <lineage>
        <taxon>Bacteria</taxon>
        <taxon>Pseudomonadati</taxon>
        <taxon>Planctomycetota</taxon>
        <taxon>Planctomycetia</taxon>
        <taxon>Planctomycetales</taxon>
        <taxon>Planctomycetaceae</taxon>
        <taxon>Schlesneria</taxon>
    </lineage>
</organism>
<keyword evidence="1" id="KW-1133">Transmembrane helix</keyword>
<protein>
    <submittedName>
        <fullName evidence="2">Uncharacterized protein</fullName>
    </submittedName>
</protein>
<feature type="transmembrane region" description="Helical" evidence="1">
    <location>
        <begin position="259"/>
        <end position="280"/>
    </location>
</feature>
<keyword evidence="1" id="KW-0812">Transmembrane</keyword>
<feature type="transmembrane region" description="Helical" evidence="1">
    <location>
        <begin position="67"/>
        <end position="89"/>
    </location>
</feature>
<evidence type="ECO:0000256" key="1">
    <source>
        <dbReference type="SAM" id="Phobius"/>
    </source>
</evidence>
<reference evidence="2" key="1">
    <citation type="journal article" date="2020" name="mSystems">
        <title>Genome- and Community-Level Interaction Insights into Carbon Utilization and Element Cycling Functions of Hydrothermarchaeota in Hydrothermal Sediment.</title>
        <authorList>
            <person name="Zhou Z."/>
            <person name="Liu Y."/>
            <person name="Xu W."/>
            <person name="Pan J."/>
            <person name="Luo Z.H."/>
            <person name="Li M."/>
        </authorList>
    </citation>
    <scope>NUCLEOTIDE SEQUENCE [LARGE SCALE GENOMIC DNA]</scope>
    <source>
        <strain evidence="2">SpSt-508</strain>
    </source>
</reference>
<accession>A0A7C4QNY1</accession>